<dbReference type="EMBL" id="CAJVQC010152389">
    <property type="protein sequence ID" value="CAG8846686.1"/>
    <property type="molecule type" value="Genomic_DNA"/>
</dbReference>
<keyword evidence="2" id="KW-1185">Reference proteome</keyword>
<dbReference type="Proteomes" id="UP000789920">
    <property type="component" value="Unassembled WGS sequence"/>
</dbReference>
<evidence type="ECO:0000313" key="2">
    <source>
        <dbReference type="Proteomes" id="UP000789920"/>
    </source>
</evidence>
<proteinExistence type="predicted"/>
<name>A0ACA9STB6_9GLOM</name>
<organism evidence="1 2">
    <name type="scientific">Racocetra persica</name>
    <dbReference type="NCBI Taxonomy" id="160502"/>
    <lineage>
        <taxon>Eukaryota</taxon>
        <taxon>Fungi</taxon>
        <taxon>Fungi incertae sedis</taxon>
        <taxon>Mucoromycota</taxon>
        <taxon>Glomeromycotina</taxon>
        <taxon>Glomeromycetes</taxon>
        <taxon>Diversisporales</taxon>
        <taxon>Gigasporaceae</taxon>
        <taxon>Racocetra</taxon>
    </lineage>
</organism>
<gene>
    <name evidence="1" type="ORF">RPERSI_LOCUS34272</name>
</gene>
<feature type="non-terminal residue" evidence="1">
    <location>
        <position position="61"/>
    </location>
</feature>
<accession>A0ACA9STB6</accession>
<comment type="caution">
    <text evidence="1">The sequence shown here is derived from an EMBL/GenBank/DDBJ whole genome shotgun (WGS) entry which is preliminary data.</text>
</comment>
<protein>
    <submittedName>
        <fullName evidence="1">33501_t:CDS:1</fullName>
    </submittedName>
</protein>
<evidence type="ECO:0000313" key="1">
    <source>
        <dbReference type="EMBL" id="CAG8846686.1"/>
    </source>
</evidence>
<reference evidence="1" key="1">
    <citation type="submission" date="2021-06" db="EMBL/GenBank/DDBJ databases">
        <authorList>
            <person name="Kallberg Y."/>
            <person name="Tangrot J."/>
            <person name="Rosling A."/>
        </authorList>
    </citation>
    <scope>NUCLEOTIDE SEQUENCE</scope>
    <source>
        <strain evidence="1">MA461A</strain>
    </source>
</reference>
<sequence length="61" mass="7168">MSRGRPPSNIRTDHFYPAEENNTNDVVDLVDWLKEHLNKCNSFPNELRESTDLITSKDHRN</sequence>